<dbReference type="InterPro" id="IPR051446">
    <property type="entry name" value="HTH_trans_reg/aminotransferase"/>
</dbReference>
<evidence type="ECO:0000256" key="1">
    <source>
        <dbReference type="ARBA" id="ARBA00005384"/>
    </source>
</evidence>
<evidence type="ECO:0000256" key="5">
    <source>
        <dbReference type="ARBA" id="ARBA00023163"/>
    </source>
</evidence>
<dbReference type="SUPFAM" id="SSF46785">
    <property type="entry name" value="Winged helix' DNA-binding domain"/>
    <property type="match status" value="1"/>
</dbReference>
<evidence type="ECO:0000313" key="7">
    <source>
        <dbReference type="EMBL" id="MFL9923917.1"/>
    </source>
</evidence>
<protein>
    <submittedName>
        <fullName evidence="7">PLP-dependent aminotransferase family protein</fullName>
    </submittedName>
</protein>
<proteinExistence type="inferred from homology"/>
<evidence type="ECO:0000259" key="6">
    <source>
        <dbReference type="PROSITE" id="PS50949"/>
    </source>
</evidence>
<dbReference type="InterPro" id="IPR036388">
    <property type="entry name" value="WH-like_DNA-bd_sf"/>
</dbReference>
<accession>A0ABW9A6A9</accession>
<dbReference type="PANTHER" id="PTHR46577:SF1">
    <property type="entry name" value="HTH-TYPE TRANSCRIPTIONAL REGULATORY PROTEIN GABR"/>
    <property type="match status" value="1"/>
</dbReference>
<keyword evidence="2" id="KW-0663">Pyridoxal phosphate</keyword>
<gene>
    <name evidence="7" type="ORF">PQR62_06570</name>
</gene>
<comment type="caution">
    <text evidence="7">The sequence shown here is derived from an EMBL/GenBank/DDBJ whole genome shotgun (WGS) entry which is preliminary data.</text>
</comment>
<feature type="domain" description="HTH gntR-type" evidence="6">
    <location>
        <begin position="23"/>
        <end position="91"/>
    </location>
</feature>
<dbReference type="InterPro" id="IPR015424">
    <property type="entry name" value="PyrdxlP-dep_Trfase"/>
</dbReference>
<keyword evidence="7" id="KW-0032">Aminotransferase</keyword>
<dbReference type="CDD" id="cd00609">
    <property type="entry name" value="AAT_like"/>
    <property type="match status" value="1"/>
</dbReference>
<keyword evidence="5" id="KW-0804">Transcription</keyword>
<dbReference type="EMBL" id="JAQQFM010000003">
    <property type="protein sequence ID" value="MFL9923917.1"/>
    <property type="molecule type" value="Genomic_DNA"/>
</dbReference>
<dbReference type="GO" id="GO:0008483">
    <property type="term" value="F:transaminase activity"/>
    <property type="evidence" value="ECO:0007669"/>
    <property type="project" value="UniProtKB-KW"/>
</dbReference>
<dbReference type="SMART" id="SM00345">
    <property type="entry name" value="HTH_GNTR"/>
    <property type="match status" value="1"/>
</dbReference>
<dbReference type="InterPro" id="IPR015421">
    <property type="entry name" value="PyrdxlP-dep_Trfase_major"/>
</dbReference>
<keyword evidence="8" id="KW-1185">Reference proteome</keyword>
<comment type="similarity">
    <text evidence="1">In the C-terminal section; belongs to the class-I pyridoxal-phosphate-dependent aminotransferase family.</text>
</comment>
<dbReference type="Proteomes" id="UP001629246">
    <property type="component" value="Unassembled WGS sequence"/>
</dbReference>
<organism evidence="7 8">
    <name type="scientific">Herbaspirillum lusitanum</name>
    <dbReference type="NCBI Taxonomy" id="213312"/>
    <lineage>
        <taxon>Bacteria</taxon>
        <taxon>Pseudomonadati</taxon>
        <taxon>Pseudomonadota</taxon>
        <taxon>Betaproteobacteria</taxon>
        <taxon>Burkholderiales</taxon>
        <taxon>Oxalobacteraceae</taxon>
        <taxon>Herbaspirillum</taxon>
    </lineage>
</organism>
<keyword evidence="7" id="KW-0808">Transferase</keyword>
<dbReference type="InterPro" id="IPR004839">
    <property type="entry name" value="Aminotransferase_I/II_large"/>
</dbReference>
<dbReference type="Gene3D" id="1.10.10.10">
    <property type="entry name" value="Winged helix-like DNA-binding domain superfamily/Winged helix DNA-binding domain"/>
    <property type="match status" value="1"/>
</dbReference>
<keyword evidence="4" id="KW-0238">DNA-binding</keyword>
<evidence type="ECO:0000313" key="8">
    <source>
        <dbReference type="Proteomes" id="UP001629246"/>
    </source>
</evidence>
<dbReference type="PROSITE" id="PS50949">
    <property type="entry name" value="HTH_GNTR"/>
    <property type="match status" value="1"/>
</dbReference>
<dbReference type="InterPro" id="IPR036390">
    <property type="entry name" value="WH_DNA-bd_sf"/>
</dbReference>
<dbReference type="Gene3D" id="3.40.640.10">
    <property type="entry name" value="Type I PLP-dependent aspartate aminotransferase-like (Major domain)"/>
    <property type="match status" value="1"/>
</dbReference>
<name>A0ABW9A6A9_9BURK</name>
<dbReference type="InterPro" id="IPR000524">
    <property type="entry name" value="Tscrpt_reg_HTH_GntR"/>
</dbReference>
<evidence type="ECO:0000256" key="2">
    <source>
        <dbReference type="ARBA" id="ARBA00022898"/>
    </source>
</evidence>
<dbReference type="PRINTS" id="PR00035">
    <property type="entry name" value="HTHGNTR"/>
</dbReference>
<evidence type="ECO:0000256" key="3">
    <source>
        <dbReference type="ARBA" id="ARBA00023015"/>
    </source>
</evidence>
<dbReference type="RefSeq" id="WP_408156039.1">
    <property type="nucleotide sequence ID" value="NZ_JAQQFM010000003.1"/>
</dbReference>
<evidence type="ECO:0000256" key="4">
    <source>
        <dbReference type="ARBA" id="ARBA00023125"/>
    </source>
</evidence>
<dbReference type="CDD" id="cd07377">
    <property type="entry name" value="WHTH_GntR"/>
    <property type="match status" value="1"/>
</dbReference>
<dbReference type="PANTHER" id="PTHR46577">
    <property type="entry name" value="HTH-TYPE TRANSCRIPTIONAL REGULATORY PROTEIN GABR"/>
    <property type="match status" value="1"/>
</dbReference>
<reference evidence="7 8" key="1">
    <citation type="journal article" date="2024" name="Chem. Sci.">
        <title>Discovery of megapolipeptins by genome mining of a Burkholderiales bacteria collection.</title>
        <authorList>
            <person name="Paulo B.S."/>
            <person name="Recchia M.J.J."/>
            <person name="Lee S."/>
            <person name="Fergusson C.H."/>
            <person name="Romanowski S.B."/>
            <person name="Hernandez A."/>
            <person name="Krull N."/>
            <person name="Liu D.Y."/>
            <person name="Cavanagh H."/>
            <person name="Bos A."/>
            <person name="Gray C.A."/>
            <person name="Murphy B.T."/>
            <person name="Linington R.G."/>
            <person name="Eustaquio A.S."/>
        </authorList>
    </citation>
    <scope>NUCLEOTIDE SEQUENCE [LARGE SCALE GENOMIC DNA]</scope>
    <source>
        <strain evidence="7 8">RL21-008-BIB-A</strain>
    </source>
</reference>
<dbReference type="Pfam" id="PF00155">
    <property type="entry name" value="Aminotran_1_2"/>
    <property type="match status" value="1"/>
</dbReference>
<sequence>MRSSDAHQVMWHQIFPEPDRRGTTLQSQLRVCFVDAVLDGRLLAGMRLPSSRELADMLAISRNTVVLVYEKLAEDGYLENRPRNGYYVSDEYLRHVRESTAYSATTSPNHQNQPANDLRHGQAVDWHARMCPLPAMKWLDKPGDWQRYRYPFLYGQFDPSLFPIADWRECSRQALDVSSIRGWAPDAIDSDNASLVDQLIKRVLPRRGIAAKREEVLLTVGAQQALYLVSELLVPPGSTVAVEDPGYMDARNIFLRRGALLQGLGLDRDGVLPDPAVLASSQTVYCTPSHQCPSGVTLSTERRLALLAWAREHDGILIEDDYDAEMQYAGKPSPALKAIDHDRRVIYIGSLSKTLSPGLRIGYVVAPAEVIVQLRVLRRLMIRHPATNNQQAAALFISHGHYDRFLHLMRDELARRAALLIEAVRRHLPEMDFVAPDGGSALWGSFNGKAGTEVNAVNAVNTIDTRELRKTAAEHGILFESGEAFFLSQQGQFNCIRLGFSSIPADRIEPGIKELAALLPRRRGLKLA</sequence>
<dbReference type="SUPFAM" id="SSF53383">
    <property type="entry name" value="PLP-dependent transferases"/>
    <property type="match status" value="1"/>
</dbReference>
<keyword evidence="3" id="KW-0805">Transcription regulation</keyword>
<dbReference type="Pfam" id="PF00392">
    <property type="entry name" value="GntR"/>
    <property type="match status" value="1"/>
</dbReference>